<feature type="transmembrane region" description="Helical" evidence="1">
    <location>
        <begin position="186"/>
        <end position="206"/>
    </location>
</feature>
<keyword evidence="1" id="KW-1133">Transmembrane helix</keyword>
<reference evidence="2 3" key="1">
    <citation type="journal article" date="2019" name="Nat. Commun.">
        <title>A new type of DNA phosphorothioation-based antiviral system in archaea.</title>
        <authorList>
            <person name="Xiong L."/>
            <person name="Liu S."/>
            <person name="Chen S."/>
            <person name="Xiao Y."/>
            <person name="Zhu B."/>
            <person name="Gao Y."/>
            <person name="Zhang Y."/>
            <person name="Chen B."/>
            <person name="Luo J."/>
            <person name="Deng Z."/>
            <person name="Chen X."/>
            <person name="Wang L."/>
            <person name="Chen S."/>
        </authorList>
    </citation>
    <scope>NUCLEOTIDE SEQUENCE [LARGE SCALE GENOMIC DNA]</scope>
    <source>
        <strain evidence="2 3">CBA1105</strain>
    </source>
</reference>
<accession>A0A4D6HFC7</accession>
<evidence type="ECO:0000313" key="3">
    <source>
        <dbReference type="Proteomes" id="UP000296706"/>
    </source>
</evidence>
<proteinExistence type="predicted"/>
<dbReference type="Proteomes" id="UP000296706">
    <property type="component" value="Chromosome"/>
</dbReference>
<dbReference type="GeneID" id="39849240"/>
<evidence type="ECO:0000256" key="1">
    <source>
        <dbReference type="SAM" id="Phobius"/>
    </source>
</evidence>
<feature type="transmembrane region" description="Helical" evidence="1">
    <location>
        <begin position="161"/>
        <end position="180"/>
    </location>
</feature>
<keyword evidence="1" id="KW-0472">Membrane</keyword>
<feature type="transmembrane region" description="Helical" evidence="1">
    <location>
        <begin position="128"/>
        <end position="149"/>
    </location>
</feature>
<dbReference type="RefSeq" id="WP_049992823.1">
    <property type="nucleotide sequence ID" value="NZ_CP031310.1"/>
</dbReference>
<organism evidence="2 3">
    <name type="scientific">Halapricum salinum</name>
    <dbReference type="NCBI Taxonomy" id="1457250"/>
    <lineage>
        <taxon>Archaea</taxon>
        <taxon>Methanobacteriati</taxon>
        <taxon>Methanobacteriota</taxon>
        <taxon>Stenosarchaea group</taxon>
        <taxon>Halobacteria</taxon>
        <taxon>Halobacteriales</taxon>
        <taxon>Haloarculaceae</taxon>
        <taxon>Halapricum</taxon>
    </lineage>
</organism>
<feature type="transmembrane region" description="Helical" evidence="1">
    <location>
        <begin position="95"/>
        <end position="116"/>
    </location>
</feature>
<dbReference type="KEGG" id="hsn:DV733_15230"/>
<evidence type="ECO:0000313" key="2">
    <source>
        <dbReference type="EMBL" id="QCC52500.1"/>
    </source>
</evidence>
<dbReference type="AlphaFoldDB" id="A0A4D6HFC7"/>
<sequence>MSEDTDVDPAELEAQLEQIKDAMGLYERYEGAAGQWLLFGVLVLVAAAASQYVHLEELPGYWHGIIWIGLLFGGGFLGFWLLDDQSSLGTPAGKPGIWFIFVVTYLTSLPIGLITSRFVEDLGYQAEAVFTQSIILVFVGLAYLVTANALRAYHIRARDRYAFYVGGIMLIGLGAAMPYVDILWTWGYAVFGTLYFAYAIVTYLVLSRT</sequence>
<feature type="transmembrane region" description="Helical" evidence="1">
    <location>
        <begin position="61"/>
        <end position="83"/>
    </location>
</feature>
<gene>
    <name evidence="2" type="ORF">DV733_15230</name>
</gene>
<dbReference type="OrthoDB" id="186330at2157"/>
<dbReference type="STRING" id="1457250.GCA_000755225_01920"/>
<name>A0A4D6HFC7_9EURY</name>
<keyword evidence="1" id="KW-0812">Transmembrane</keyword>
<feature type="transmembrane region" description="Helical" evidence="1">
    <location>
        <begin position="36"/>
        <end position="55"/>
    </location>
</feature>
<keyword evidence="3" id="KW-1185">Reference proteome</keyword>
<dbReference type="EMBL" id="CP031310">
    <property type="protein sequence ID" value="QCC52500.1"/>
    <property type="molecule type" value="Genomic_DNA"/>
</dbReference>
<protein>
    <submittedName>
        <fullName evidence="2">Uncharacterized protein</fullName>
    </submittedName>
</protein>